<proteinExistence type="predicted"/>
<evidence type="ECO:0000313" key="2">
    <source>
        <dbReference type="Proteomes" id="UP001056120"/>
    </source>
</evidence>
<name>A0ACB9I7G3_9ASTR</name>
<accession>A0ACB9I7G3</accession>
<reference evidence="2" key="1">
    <citation type="journal article" date="2022" name="Mol. Ecol. Resour.">
        <title>The genomes of chicory, endive, great burdock and yacon provide insights into Asteraceae palaeo-polyploidization history and plant inulin production.</title>
        <authorList>
            <person name="Fan W."/>
            <person name="Wang S."/>
            <person name="Wang H."/>
            <person name="Wang A."/>
            <person name="Jiang F."/>
            <person name="Liu H."/>
            <person name="Zhao H."/>
            <person name="Xu D."/>
            <person name="Zhang Y."/>
        </authorList>
    </citation>
    <scope>NUCLEOTIDE SEQUENCE [LARGE SCALE GENOMIC DNA]</scope>
    <source>
        <strain evidence="2">cv. Yunnan</strain>
    </source>
</reference>
<dbReference type="EMBL" id="CM042027">
    <property type="protein sequence ID" value="KAI3804188.1"/>
    <property type="molecule type" value="Genomic_DNA"/>
</dbReference>
<comment type="caution">
    <text evidence="1">The sequence shown here is derived from an EMBL/GenBank/DDBJ whole genome shotgun (WGS) entry which is preliminary data.</text>
</comment>
<evidence type="ECO:0000313" key="1">
    <source>
        <dbReference type="EMBL" id="KAI3804188.1"/>
    </source>
</evidence>
<sequence length="104" mass="12096">MARKVDVEKLISYSDDLVQFLKTEKDINFLKHCVEQSDGLRSRCLSDYAGVQTSLQGYYKKIDMCKQKTEDAKAEVVSDAEIHLLHKELDEEMQREALLQEDLR</sequence>
<protein>
    <submittedName>
        <fullName evidence="1">Uncharacterized protein</fullName>
    </submittedName>
</protein>
<dbReference type="Proteomes" id="UP001056120">
    <property type="component" value="Linkage Group LG10"/>
</dbReference>
<reference evidence="1 2" key="2">
    <citation type="journal article" date="2022" name="Mol. Ecol. Resour.">
        <title>The genomes of chicory, endive, great burdock and yacon provide insights into Asteraceae paleo-polyploidization history and plant inulin production.</title>
        <authorList>
            <person name="Fan W."/>
            <person name="Wang S."/>
            <person name="Wang H."/>
            <person name="Wang A."/>
            <person name="Jiang F."/>
            <person name="Liu H."/>
            <person name="Zhao H."/>
            <person name="Xu D."/>
            <person name="Zhang Y."/>
        </authorList>
    </citation>
    <scope>NUCLEOTIDE SEQUENCE [LARGE SCALE GENOMIC DNA]</scope>
    <source>
        <strain evidence="2">cv. Yunnan</strain>
        <tissue evidence="1">Leaves</tissue>
    </source>
</reference>
<keyword evidence="2" id="KW-1185">Reference proteome</keyword>
<gene>
    <name evidence="1" type="ORF">L1987_32362</name>
</gene>
<organism evidence="1 2">
    <name type="scientific">Smallanthus sonchifolius</name>
    <dbReference type="NCBI Taxonomy" id="185202"/>
    <lineage>
        <taxon>Eukaryota</taxon>
        <taxon>Viridiplantae</taxon>
        <taxon>Streptophyta</taxon>
        <taxon>Embryophyta</taxon>
        <taxon>Tracheophyta</taxon>
        <taxon>Spermatophyta</taxon>
        <taxon>Magnoliopsida</taxon>
        <taxon>eudicotyledons</taxon>
        <taxon>Gunneridae</taxon>
        <taxon>Pentapetalae</taxon>
        <taxon>asterids</taxon>
        <taxon>campanulids</taxon>
        <taxon>Asterales</taxon>
        <taxon>Asteraceae</taxon>
        <taxon>Asteroideae</taxon>
        <taxon>Heliantheae alliance</taxon>
        <taxon>Millerieae</taxon>
        <taxon>Smallanthus</taxon>
    </lineage>
</organism>